<dbReference type="SUPFAM" id="SSF56219">
    <property type="entry name" value="DNase I-like"/>
    <property type="match status" value="1"/>
</dbReference>
<feature type="region of interest" description="Disordered" evidence="2">
    <location>
        <begin position="315"/>
        <end position="405"/>
    </location>
</feature>
<comment type="caution">
    <text evidence="5">The sequence shown here is derived from an EMBL/GenBank/DDBJ whole genome shotgun (WGS) entry which is preliminary data.</text>
</comment>
<dbReference type="Gene3D" id="3.60.10.10">
    <property type="entry name" value="Endonuclease/exonuclease/phosphatase"/>
    <property type="match status" value="1"/>
</dbReference>
<dbReference type="SUPFAM" id="SSF57756">
    <property type="entry name" value="Retrovirus zinc finger-like domains"/>
    <property type="match status" value="1"/>
</dbReference>
<dbReference type="SMART" id="SM00343">
    <property type="entry name" value="ZnF_C2HC"/>
    <property type="match status" value="2"/>
</dbReference>
<dbReference type="Gene3D" id="4.10.60.10">
    <property type="entry name" value="Zinc finger, CCHC-type"/>
    <property type="match status" value="1"/>
</dbReference>
<sequence length="1603" mass="180629">MGQAFFRMANITRSRANSNDPAAARSPSSTQMDTPWSVVTAGKGKNRSKKQHQLISFKPTFVQPRASTTESTQALTDQPPPAPVELVVPYIKGAEKGSVLIDITHVKNLHLLREALDAFNKDADTSGRGYNEFLGRCEKNRTYLNHVYMETLWAANTASYNTIVYEGIILSDNTFIKGFPSYPADASIVRLSLSGLPFLQLPLLKKALKEWLTRFGEVLDFGLSKKDGYATIAIPPGKPCAEESCQLDHTHFEPLQRAVPWTEDDGDLRKILLTWDAMPDFCRVCGSSDHCRADCPDRLSWLKCYNCNQKGHEWKHCPRNNDAKDTEAPSKARAVPEAAKKTSRKIPLKVNNSTTSPMIVDSPTQSPVVVQENSGSRPEDSGSPAPPEDADMDEANPPPHHQQLSIDNHVGQAAPINEAGSTSTKQYKNRSQSPEPQDHMKIAKTNDSSDVTARRNQRSQDILQDGIDGGRFILANIRLTATPEDDLTTGPTVATVLNIYGRAGAHPQRSAFFSELLSIPIVSTTLNNAYHSPTLVMGDFNYSFDTHRLADGSLTSAPTSWTSLLNDHYVDCFKHQKQPTWSVNSSSSTIDYIFCDTISHHRVNDVEQVFISSTWTDHDLLGITFQYDNPNRRGPGVWKANPLFAQSKKFRSELAQHLQSRQSDLASIQSSSTPQQTWDWVKGDVKTFIKSYQLADNNWRAKELKRLQKKRNMMLRQSRNRGLYFQVLETINIQIGALQESVAEVQALKAGKNWREKGEKFAGYLKRTATTKEAQRSINALLDPNTNTVHTDQPNKLRIAQEFYTSLFTPDVVEPTVIQELLSSVPAELRLDNTDQSLLTSTIAFEDILEVLKEPPRKSSPGADGLPFEILNLVVRFPPLREILTQVFNDALEQALFPDSWNVSVMTLLKKKGDSKNMGNYRPLGLANCDYKCFTKILNQRMMIVSPKLINSNQIGFIPGKYIAENGPRCQILMEDAELKWKLANQQGTTSTIHRDIGLLLDQEKAYDRVNLSYFRAVLNHFGFPVSIVNCLYNLMAHNQIKININGYFTDPIAKLRGFKQGDPISCICYDLAFEPFLQSILQDQDFRGYEMENQVNAAAPVISTKILCYADDALVFVHDKQDLRLLKYYMDLFCRASNARFNYSKVDAFSLSGRDTSDYWSRSLADMNIHHLHTALDPDPLIYLGFPLIQSTLQRNNFMASLIVKLRKTLQPHSCGLGILDVNLQYAALYFRWVSPLLQLDSSSSTNNPLLAILVYHINNHNRSSHHQLPLLFPVARRRLTTIRRANTIDMMYKSIDMLPRNFDDVVINLPTALMLPLSIVIFSDPLLGVRLPRKIHSMTVADVFAVHTTEQFLHWKRSFDSTLAVWQRAPRQLIQGIAKGTFKLQPFFLSLCVPSSAVFPSPSSPSLQPFVDHLTTDNNLAMTSTGCRSESFRQACSSASVVPQRLAAIASPQWSFFWSLSLTMIQRNVVYRFINNCIPHQSLLNLRFPSVYLSPLCFVCSSVEDSTDHFLFECPPKAAAWQGIISEFLWPTVTIDDIRHSLLTLDFYNIRYSQRPRASSHHIIIIAMSSIWKAAHYRLIFDQTSFAPAAVLNSIRLDIQK</sequence>
<feature type="domain" description="CCHC-type" evidence="3">
    <location>
        <begin position="303"/>
        <end position="319"/>
    </location>
</feature>
<dbReference type="PROSITE" id="PS50878">
    <property type="entry name" value="RT_POL"/>
    <property type="match status" value="1"/>
</dbReference>
<evidence type="ECO:0000259" key="4">
    <source>
        <dbReference type="PROSITE" id="PS50878"/>
    </source>
</evidence>
<dbReference type="CDD" id="cd01650">
    <property type="entry name" value="RT_nLTR_like"/>
    <property type="match status" value="1"/>
</dbReference>
<evidence type="ECO:0000256" key="2">
    <source>
        <dbReference type="SAM" id="MobiDB-lite"/>
    </source>
</evidence>
<feature type="region of interest" description="Disordered" evidence="2">
    <location>
        <begin position="418"/>
        <end position="456"/>
    </location>
</feature>
<dbReference type="GO" id="GO:0008270">
    <property type="term" value="F:zinc ion binding"/>
    <property type="evidence" value="ECO:0007669"/>
    <property type="project" value="UniProtKB-KW"/>
</dbReference>
<dbReference type="Pfam" id="PF00078">
    <property type="entry name" value="RVT_1"/>
    <property type="match status" value="1"/>
</dbReference>
<dbReference type="PROSITE" id="PS50158">
    <property type="entry name" value="ZF_CCHC"/>
    <property type="match status" value="1"/>
</dbReference>
<evidence type="ECO:0000259" key="3">
    <source>
        <dbReference type="PROSITE" id="PS50158"/>
    </source>
</evidence>
<evidence type="ECO:0000313" key="6">
    <source>
        <dbReference type="Proteomes" id="UP001304243"/>
    </source>
</evidence>
<dbReference type="PANTHER" id="PTHR31635:SF196">
    <property type="entry name" value="REVERSE TRANSCRIPTASE DOMAIN-CONTAINING PROTEIN-RELATED"/>
    <property type="match status" value="1"/>
</dbReference>
<dbReference type="GeneID" id="89950191"/>
<dbReference type="InterPro" id="IPR036691">
    <property type="entry name" value="Endo/exonu/phosph_ase_sf"/>
</dbReference>
<dbReference type="EMBL" id="JASEJX010000009">
    <property type="protein sequence ID" value="KAK4520627.1"/>
    <property type="molecule type" value="Genomic_DNA"/>
</dbReference>
<evidence type="ECO:0000256" key="1">
    <source>
        <dbReference type="PROSITE-ProRule" id="PRU00047"/>
    </source>
</evidence>
<proteinExistence type="predicted"/>
<dbReference type="Proteomes" id="UP001304243">
    <property type="component" value="Unassembled WGS sequence"/>
</dbReference>
<organism evidence="5 6">
    <name type="scientific">Mucor velutinosus</name>
    <dbReference type="NCBI Taxonomy" id="708070"/>
    <lineage>
        <taxon>Eukaryota</taxon>
        <taxon>Fungi</taxon>
        <taxon>Fungi incertae sedis</taxon>
        <taxon>Mucoromycota</taxon>
        <taxon>Mucoromycotina</taxon>
        <taxon>Mucoromycetes</taxon>
        <taxon>Mucorales</taxon>
        <taxon>Mucorineae</taxon>
        <taxon>Mucoraceae</taxon>
        <taxon>Mucor</taxon>
    </lineage>
</organism>
<protein>
    <submittedName>
        <fullName evidence="5">Protein phosphatase 2A regulatory subunit cdc55</fullName>
    </submittedName>
</protein>
<accession>A0AAN7I481</accession>
<evidence type="ECO:0000313" key="5">
    <source>
        <dbReference type="EMBL" id="KAK4520627.1"/>
    </source>
</evidence>
<keyword evidence="1" id="KW-0862">Zinc</keyword>
<feature type="compositionally biased region" description="Polar residues" evidence="2">
    <location>
        <begin position="419"/>
        <end position="435"/>
    </location>
</feature>
<feature type="compositionally biased region" description="Polar residues" evidence="2">
    <location>
        <begin position="350"/>
        <end position="376"/>
    </location>
</feature>
<name>A0AAN7I481_9FUNG</name>
<feature type="region of interest" description="Disordered" evidence="2">
    <location>
        <begin position="9"/>
        <end position="52"/>
    </location>
</feature>
<keyword evidence="6" id="KW-1185">Reference proteome</keyword>
<feature type="compositionally biased region" description="Polar residues" evidence="2">
    <location>
        <begin position="11"/>
        <end position="34"/>
    </location>
</feature>
<dbReference type="InterPro" id="IPR000477">
    <property type="entry name" value="RT_dom"/>
</dbReference>
<dbReference type="InterPro" id="IPR036875">
    <property type="entry name" value="Znf_CCHC_sf"/>
</dbReference>
<dbReference type="InterPro" id="IPR001878">
    <property type="entry name" value="Znf_CCHC"/>
</dbReference>
<keyword evidence="1" id="KW-0863">Zinc-finger</keyword>
<dbReference type="PANTHER" id="PTHR31635">
    <property type="entry name" value="REVERSE TRANSCRIPTASE DOMAIN-CONTAINING PROTEIN-RELATED"/>
    <property type="match status" value="1"/>
</dbReference>
<reference evidence="5 6" key="1">
    <citation type="submission" date="2022-11" db="EMBL/GenBank/DDBJ databases">
        <title>Mucor velutinosus strain NIH1002 WGS.</title>
        <authorList>
            <person name="Subramanian P."/>
            <person name="Mullikin J.C."/>
            <person name="Segre J.A."/>
            <person name="Zelazny A.M."/>
        </authorList>
    </citation>
    <scope>NUCLEOTIDE SEQUENCE [LARGE SCALE GENOMIC DNA]</scope>
    <source>
        <strain evidence="5 6">NIH1002</strain>
    </source>
</reference>
<feature type="domain" description="Reverse transcriptase" evidence="4">
    <location>
        <begin position="890"/>
        <end position="1189"/>
    </location>
</feature>
<dbReference type="InterPro" id="IPR043502">
    <property type="entry name" value="DNA/RNA_pol_sf"/>
</dbReference>
<feature type="compositionally biased region" description="Basic and acidic residues" evidence="2">
    <location>
        <begin position="315"/>
        <end position="330"/>
    </location>
</feature>
<dbReference type="GO" id="GO:0003676">
    <property type="term" value="F:nucleic acid binding"/>
    <property type="evidence" value="ECO:0007669"/>
    <property type="project" value="InterPro"/>
</dbReference>
<gene>
    <name evidence="5" type="primary">CDC55_3</name>
    <name evidence="5" type="ORF">ATC70_006505</name>
</gene>
<keyword evidence="1" id="KW-0479">Metal-binding</keyword>
<dbReference type="RefSeq" id="XP_064687293.1">
    <property type="nucleotide sequence ID" value="XM_064825779.1"/>
</dbReference>
<dbReference type="SUPFAM" id="SSF56672">
    <property type="entry name" value="DNA/RNA polymerases"/>
    <property type="match status" value="1"/>
</dbReference>